<feature type="domain" description="NB-ARC" evidence="6">
    <location>
        <begin position="236"/>
        <end position="343"/>
    </location>
</feature>
<dbReference type="Gene3D" id="3.40.50.300">
    <property type="entry name" value="P-loop containing nucleotide triphosphate hydrolases"/>
    <property type="match status" value="1"/>
</dbReference>
<reference evidence="7" key="1">
    <citation type="submission" date="2022-12" db="EMBL/GenBank/DDBJ databases">
        <title>Draft genome assemblies for two species of Escallonia (Escalloniales).</title>
        <authorList>
            <person name="Chanderbali A."/>
            <person name="Dervinis C."/>
            <person name="Anghel I."/>
            <person name="Soltis D."/>
            <person name="Soltis P."/>
            <person name="Zapata F."/>
        </authorList>
    </citation>
    <scope>NUCLEOTIDE SEQUENCE</scope>
    <source>
        <strain evidence="7">UCBG64.0493</strain>
        <tissue evidence="7">Leaf</tissue>
    </source>
</reference>
<evidence type="ECO:0000313" key="7">
    <source>
        <dbReference type="EMBL" id="KAK3019572.1"/>
    </source>
</evidence>
<dbReference type="GO" id="GO:0006952">
    <property type="term" value="P:defense response"/>
    <property type="evidence" value="ECO:0007669"/>
    <property type="project" value="UniProtKB-KW"/>
</dbReference>
<organism evidence="7 8">
    <name type="scientific">Escallonia herrerae</name>
    <dbReference type="NCBI Taxonomy" id="1293975"/>
    <lineage>
        <taxon>Eukaryota</taxon>
        <taxon>Viridiplantae</taxon>
        <taxon>Streptophyta</taxon>
        <taxon>Embryophyta</taxon>
        <taxon>Tracheophyta</taxon>
        <taxon>Spermatophyta</taxon>
        <taxon>Magnoliopsida</taxon>
        <taxon>eudicotyledons</taxon>
        <taxon>Gunneridae</taxon>
        <taxon>Pentapetalae</taxon>
        <taxon>asterids</taxon>
        <taxon>campanulids</taxon>
        <taxon>Escalloniales</taxon>
        <taxon>Escalloniaceae</taxon>
        <taxon>Escallonia</taxon>
    </lineage>
</organism>
<dbReference type="PANTHER" id="PTHR33463:SF202">
    <property type="entry name" value="NB-ARC DOMAIN-CONTAINING PROTEIN"/>
    <property type="match status" value="1"/>
</dbReference>
<dbReference type="Proteomes" id="UP001188597">
    <property type="component" value="Unassembled WGS sequence"/>
</dbReference>
<name>A0AA88W2H9_9ASTE</name>
<dbReference type="InterPro" id="IPR002182">
    <property type="entry name" value="NB-ARC"/>
</dbReference>
<dbReference type="Gene3D" id="1.10.8.430">
    <property type="entry name" value="Helical domain of apoptotic protease-activating factors"/>
    <property type="match status" value="1"/>
</dbReference>
<evidence type="ECO:0000256" key="3">
    <source>
        <dbReference type="ARBA" id="ARBA00022821"/>
    </source>
</evidence>
<dbReference type="InterPro" id="IPR032675">
    <property type="entry name" value="LRR_dom_sf"/>
</dbReference>
<keyword evidence="4" id="KW-0067">ATP-binding</keyword>
<comment type="similarity">
    <text evidence="1">Belongs to the disease resistance NB-LRR family.</text>
</comment>
<dbReference type="InterPro" id="IPR042197">
    <property type="entry name" value="Apaf_helical"/>
</dbReference>
<gene>
    <name evidence="7" type="ORF">RJ639_003639</name>
</gene>
<evidence type="ECO:0000256" key="1">
    <source>
        <dbReference type="ARBA" id="ARBA00008894"/>
    </source>
</evidence>
<keyword evidence="4" id="KW-0547">Nucleotide-binding</keyword>
<evidence type="ECO:0000256" key="5">
    <source>
        <dbReference type="SAM" id="MobiDB-lite"/>
    </source>
</evidence>
<evidence type="ECO:0000256" key="2">
    <source>
        <dbReference type="ARBA" id="ARBA00022614"/>
    </source>
</evidence>
<protein>
    <recommendedName>
        <fullName evidence="6">NB-ARC domain-containing protein</fullName>
    </recommendedName>
</protein>
<dbReference type="PANTHER" id="PTHR33463">
    <property type="entry name" value="NB-ARC DOMAIN-CONTAINING PROTEIN-RELATED"/>
    <property type="match status" value="1"/>
</dbReference>
<keyword evidence="8" id="KW-1185">Reference proteome</keyword>
<accession>A0AA88W2H9</accession>
<feature type="region of interest" description="Disordered" evidence="5">
    <location>
        <begin position="68"/>
        <end position="91"/>
    </location>
</feature>
<comment type="caution">
    <text evidence="7">The sequence shown here is derived from an EMBL/GenBank/DDBJ whole genome shotgun (WGS) entry which is preliminary data.</text>
</comment>
<evidence type="ECO:0000256" key="4">
    <source>
        <dbReference type="ARBA" id="ARBA00022840"/>
    </source>
</evidence>
<dbReference type="SUPFAM" id="SSF52540">
    <property type="entry name" value="P-loop containing nucleoside triphosphate hydrolases"/>
    <property type="match status" value="1"/>
</dbReference>
<dbReference type="EMBL" id="JAVXUP010000868">
    <property type="protein sequence ID" value="KAK3019572.1"/>
    <property type="molecule type" value="Genomic_DNA"/>
</dbReference>
<dbReference type="SUPFAM" id="SSF52058">
    <property type="entry name" value="L domain-like"/>
    <property type="match status" value="1"/>
</dbReference>
<sequence length="608" mass="68174">MGICTSKPFSPESDFPDHDAIPTKDNSNPVKDSVNPAKDNDKPAQVEVGKKSPLFSFYSPSPAHYLFGKKSPARTPTNARSNSTPKQFFRVPPSLGKHIKEVLARRHGSVKQNEAVIPEGDEEDDRTGLVLNPALVEWLEQVEQLDTEVGSFIVASTTNNNGETLSKYCPSCCFSCKPGLEVTRKLKDVKQLIDQGSLLRQTADAELKLGKQEVPKGQSIPGPSVPSKCLYSVLNLLNPEDVNRIGVWGMGGVGKTTLVRTLNNTPSFMQPFSMVIWVTVSKQFDNRRVQIDIAERLKLDTTMEESMESTAHRIFQRLQLEEKLLLILDDVWEAVDLDHLGMKTDEDIKVEVLDDEESWKLFTQNAGKVVNLENIEQVAKQVARECGGLPLLIKIVGASMRGKEMVQLWEDGLSEMRRSPVPNINGIHDKSWLAEGLIDELRNYEESMNRGIALIENLKDSCLLERGNFDASVKMHDVVRDLASWIPSSSSSEDGCKAFVRSGLGLINFPEVETTDSVKRVSFMRNRTKDLPEFVVQCPELRELRALLLWDCHALEELPPLGGFTKLQVLDCYEARRIKELPQELEKFPESLGRNVRYSALRFLVIAD</sequence>
<dbReference type="InterPro" id="IPR050905">
    <property type="entry name" value="Plant_NBS-LRR"/>
</dbReference>
<proteinExistence type="inferred from homology"/>
<dbReference type="Gene3D" id="3.80.10.10">
    <property type="entry name" value="Ribonuclease Inhibitor"/>
    <property type="match status" value="1"/>
</dbReference>
<feature type="compositionally biased region" description="Polar residues" evidence="5">
    <location>
        <begin position="74"/>
        <end position="86"/>
    </location>
</feature>
<dbReference type="PRINTS" id="PR00364">
    <property type="entry name" value="DISEASERSIST"/>
</dbReference>
<keyword evidence="2" id="KW-0433">Leucine-rich repeat</keyword>
<dbReference type="Pfam" id="PF00931">
    <property type="entry name" value="NB-ARC"/>
    <property type="match status" value="1"/>
</dbReference>
<keyword evidence="3" id="KW-0611">Plant defense</keyword>
<evidence type="ECO:0000313" key="8">
    <source>
        <dbReference type="Proteomes" id="UP001188597"/>
    </source>
</evidence>
<dbReference type="InterPro" id="IPR027417">
    <property type="entry name" value="P-loop_NTPase"/>
</dbReference>
<dbReference type="AlphaFoldDB" id="A0AA88W2H9"/>
<dbReference type="GO" id="GO:0005524">
    <property type="term" value="F:ATP binding"/>
    <property type="evidence" value="ECO:0007669"/>
    <property type="project" value="UniProtKB-KW"/>
</dbReference>
<dbReference type="GO" id="GO:0043531">
    <property type="term" value="F:ADP binding"/>
    <property type="evidence" value="ECO:0007669"/>
    <property type="project" value="InterPro"/>
</dbReference>
<feature type="region of interest" description="Disordered" evidence="5">
    <location>
        <begin position="1"/>
        <end position="46"/>
    </location>
</feature>
<evidence type="ECO:0000259" key="6">
    <source>
        <dbReference type="Pfam" id="PF00931"/>
    </source>
</evidence>